<organism evidence="5 6">
    <name type="scientific">Pseudoalteromonas peptidolytica F12-50-A1</name>
    <dbReference type="NCBI Taxonomy" id="1315280"/>
    <lineage>
        <taxon>Bacteria</taxon>
        <taxon>Pseudomonadati</taxon>
        <taxon>Pseudomonadota</taxon>
        <taxon>Gammaproteobacteria</taxon>
        <taxon>Alteromonadales</taxon>
        <taxon>Pseudoalteromonadaceae</taxon>
        <taxon>Pseudoalteromonas</taxon>
    </lineage>
</organism>
<proteinExistence type="predicted"/>
<dbReference type="GO" id="GO:0006633">
    <property type="term" value="P:fatty acid biosynthetic process"/>
    <property type="evidence" value="ECO:0007669"/>
    <property type="project" value="UniProtKB-KW"/>
</dbReference>
<dbReference type="PANTHER" id="PTHR38764">
    <property type="entry name" value="ACYL CARRIER PROTEIN PHOSPHODIESTERASE"/>
    <property type="match status" value="1"/>
</dbReference>
<dbReference type="InterPro" id="IPR007431">
    <property type="entry name" value="ACP_PD"/>
</dbReference>
<dbReference type="GO" id="GO:0008770">
    <property type="term" value="F:[acyl-carrier-protein] phosphodiesterase activity"/>
    <property type="evidence" value="ECO:0007669"/>
    <property type="project" value="InterPro"/>
</dbReference>
<dbReference type="Pfam" id="PF04336">
    <property type="entry name" value="ACP_PD"/>
    <property type="match status" value="1"/>
</dbReference>
<reference evidence="5 6" key="1">
    <citation type="submission" date="2015-06" db="EMBL/GenBank/DDBJ databases">
        <title>Genome sequence of Pseudoalteromonas peptidolytica.</title>
        <authorList>
            <person name="Xie B.-B."/>
            <person name="Rong J.-C."/>
            <person name="Qin Q.-L."/>
            <person name="Zhang Y.-Z."/>
        </authorList>
    </citation>
    <scope>NUCLEOTIDE SEQUENCE [LARGE SCALE GENOMIC DNA]</scope>
    <source>
        <strain evidence="5 6">F12-50-A1</strain>
    </source>
</reference>
<accession>A0A8I0T2P8</accession>
<evidence type="ECO:0000256" key="1">
    <source>
        <dbReference type="ARBA" id="ARBA00022516"/>
    </source>
</evidence>
<keyword evidence="3" id="KW-0443">Lipid metabolism</keyword>
<keyword evidence="4" id="KW-0276">Fatty acid metabolism</keyword>
<dbReference type="Proteomes" id="UP000660708">
    <property type="component" value="Unassembled WGS sequence"/>
</dbReference>
<evidence type="ECO:0008006" key="7">
    <source>
        <dbReference type="Google" id="ProtNLM"/>
    </source>
</evidence>
<keyword evidence="1" id="KW-0444">Lipid biosynthesis</keyword>
<protein>
    <recommendedName>
        <fullName evidence="7">Acyl carrier protein phosphodiesterase</fullName>
    </recommendedName>
</protein>
<comment type="caution">
    <text evidence="5">The sequence shown here is derived from an EMBL/GenBank/DDBJ whole genome shotgun (WGS) entry which is preliminary data.</text>
</comment>
<keyword evidence="4" id="KW-0275">Fatty acid biosynthesis</keyword>
<evidence type="ECO:0000256" key="4">
    <source>
        <dbReference type="ARBA" id="ARBA00023160"/>
    </source>
</evidence>
<keyword evidence="2" id="KW-0378">Hydrolase</keyword>
<dbReference type="AlphaFoldDB" id="A0A8I0T2P8"/>
<evidence type="ECO:0000313" key="5">
    <source>
        <dbReference type="EMBL" id="MBE0345601.1"/>
    </source>
</evidence>
<sequence>MNYLAHLYFAKPTGASCFGNLLGDFQKGVDVKMLPNAVQQGLKTHIQVDKFTDSHAITRAAKQLFSPSRRRFAGIAIDVLYDHFLIKYWDSFHTTPLHQFKRSRFALLQDSLGAMPTNMQRVVTAMTTHDWFATYESVSGVGLALDNIARRIRFANQFTGSEADINKHYQELESGFNTFFPQLIAHISDVQGELH</sequence>
<dbReference type="PANTHER" id="PTHR38764:SF1">
    <property type="entry name" value="ACYL CARRIER PROTEIN PHOSPHODIESTERASE"/>
    <property type="match status" value="1"/>
</dbReference>
<evidence type="ECO:0000313" key="6">
    <source>
        <dbReference type="Proteomes" id="UP000660708"/>
    </source>
</evidence>
<gene>
    <name evidence="5" type="ORF">PPEP_a0508</name>
</gene>
<dbReference type="EMBL" id="AQHF01000020">
    <property type="protein sequence ID" value="MBE0345601.1"/>
    <property type="molecule type" value="Genomic_DNA"/>
</dbReference>
<keyword evidence="6" id="KW-1185">Reference proteome</keyword>
<dbReference type="PIRSF" id="PIRSF011489">
    <property type="entry name" value="DUF479"/>
    <property type="match status" value="1"/>
</dbReference>
<evidence type="ECO:0000256" key="2">
    <source>
        <dbReference type="ARBA" id="ARBA00022801"/>
    </source>
</evidence>
<dbReference type="RefSeq" id="WP_128732213.1">
    <property type="nucleotide sequence ID" value="NZ_AQHF01000020.1"/>
</dbReference>
<evidence type="ECO:0000256" key="3">
    <source>
        <dbReference type="ARBA" id="ARBA00023098"/>
    </source>
</evidence>
<name>A0A8I0T2P8_9GAMM</name>